<dbReference type="RefSeq" id="WP_145993716.1">
    <property type="nucleotide sequence ID" value="NZ_JAJHTL010000040.1"/>
</dbReference>
<sequence>MSKKNKPSMILKATASFGTSSASAELKVYDRYDFIPVVTINEDEKGENIIYSTEECTECNKDKLDLGEGFTENLQDYLVPEIVIAKNSVSKIPLKILQGHDPFGFQDNDGIVEFSSSNSKVTIMPKSKKVSYSDKIEIEIKHTLGRGEKFSIDIKGKDDDDDSFESSDTIVTSGKLNVSVIQKDVFMEAEAQRVIDEILFIAPFADNETAPEYDENYCMQAAERSVSELFQNYIDFYSVDRSHKHRNKIGFSGKNAIDRGNKFNSLGYVKVKFEYDSYKIDHSKRKSIIDTKSYKKVRYDILELKNNNLQDFFNKQVSKNIGFHIFYFAITSGFHTLMLIINNTDPCNSTYTIYDQHGETSSKGFFKDISEGIKKQTCWTFANTCLNRYNSHLKNNNKKHLQWDSTETTLWKMQRK</sequence>
<reference evidence="1 2" key="1">
    <citation type="journal article" date="2020" name="Int. J. Syst. Evol. Microbiol.">
        <title>Tenacibaculum piscium sp. nov., isolated from skin ulcers of sea-farmed fish, and description of Tenacibaculum finnmarkense sp. nov. with subdivision into genomovars finnmarkense and ulcerans.</title>
        <authorList>
            <person name="Olsen A.B."/>
            <person name="Spilsberg B."/>
            <person name="Nilsen H.K."/>
            <person name="Lagesen K."/>
            <person name="Gulla S."/>
            <person name="Avendano-Herrera R."/>
            <person name="Irgang R."/>
            <person name="Duchaud E."/>
            <person name="Colquhoun D.J."/>
        </authorList>
    </citation>
    <scope>NUCLEOTIDE SEQUENCE [LARGE SCALE GENOMIC DNA]</scope>
    <source>
        <strain evidence="1 2">TNO037</strain>
    </source>
</reference>
<proteinExistence type="predicted"/>
<organism evidence="1 2">
    <name type="scientific">Tenacibaculum finnmarkense genomovar finnmarkense</name>
    <dbReference type="NCBI Taxonomy" id="1458503"/>
    <lineage>
        <taxon>Bacteria</taxon>
        <taxon>Pseudomonadati</taxon>
        <taxon>Bacteroidota</taxon>
        <taxon>Flavobacteriia</taxon>
        <taxon>Flavobacteriales</taxon>
        <taxon>Flavobacteriaceae</taxon>
        <taxon>Tenacibaculum</taxon>
        <taxon>Tenacibaculum finnmarkense</taxon>
    </lineage>
</organism>
<protein>
    <submittedName>
        <fullName evidence="1">Uncharacterized protein</fullName>
    </submittedName>
</protein>
<keyword evidence="2" id="KW-1185">Reference proteome</keyword>
<accession>A0AAP1WHC9</accession>
<dbReference type="Proteomes" id="UP000806077">
    <property type="component" value="Unassembled WGS sequence"/>
</dbReference>
<name>A0AAP1WHC9_9FLAO</name>
<comment type="caution">
    <text evidence="1">The sequence shown here is derived from an EMBL/GenBank/DDBJ whole genome shotgun (WGS) entry which is preliminary data.</text>
</comment>
<evidence type="ECO:0000313" key="1">
    <source>
        <dbReference type="EMBL" id="MBE7696278.1"/>
    </source>
</evidence>
<evidence type="ECO:0000313" key="2">
    <source>
        <dbReference type="Proteomes" id="UP000806077"/>
    </source>
</evidence>
<gene>
    <name evidence="1" type="ORF">F7645_12725</name>
</gene>
<dbReference type="AlphaFoldDB" id="A0AAP1WHC9"/>
<dbReference type="EMBL" id="WXXV01000046">
    <property type="protein sequence ID" value="MBE7696278.1"/>
    <property type="molecule type" value="Genomic_DNA"/>
</dbReference>